<evidence type="ECO:0000313" key="1">
    <source>
        <dbReference type="EMBL" id="GIY83114.1"/>
    </source>
</evidence>
<accession>A0AAV4WMM8</accession>
<organism evidence="1 2">
    <name type="scientific">Caerostris darwini</name>
    <dbReference type="NCBI Taxonomy" id="1538125"/>
    <lineage>
        <taxon>Eukaryota</taxon>
        <taxon>Metazoa</taxon>
        <taxon>Ecdysozoa</taxon>
        <taxon>Arthropoda</taxon>
        <taxon>Chelicerata</taxon>
        <taxon>Arachnida</taxon>
        <taxon>Araneae</taxon>
        <taxon>Araneomorphae</taxon>
        <taxon>Entelegynae</taxon>
        <taxon>Araneoidea</taxon>
        <taxon>Araneidae</taxon>
        <taxon>Caerostris</taxon>
    </lineage>
</organism>
<reference evidence="1 2" key="1">
    <citation type="submission" date="2021-06" db="EMBL/GenBank/DDBJ databases">
        <title>Caerostris darwini draft genome.</title>
        <authorList>
            <person name="Kono N."/>
            <person name="Arakawa K."/>
        </authorList>
    </citation>
    <scope>NUCLEOTIDE SEQUENCE [LARGE SCALE GENOMIC DNA]</scope>
</reference>
<dbReference type="AlphaFoldDB" id="A0AAV4WMM8"/>
<proteinExistence type="predicted"/>
<evidence type="ECO:0000313" key="2">
    <source>
        <dbReference type="Proteomes" id="UP001054837"/>
    </source>
</evidence>
<sequence>MPQLRRWHRALGLQFRSTEMYGRVDGNELVAFCAVNWVQELRFSSVYDFPALLMFCEYSSRKGMKKILLSFLHVRPHSKGRSLDDDDHNYVFTSVRYFPLPSSVVNQDSWSPKGVTCSRDTVNLLPETKR</sequence>
<comment type="caution">
    <text evidence="1">The sequence shown here is derived from an EMBL/GenBank/DDBJ whole genome shotgun (WGS) entry which is preliminary data.</text>
</comment>
<name>A0AAV4WMM8_9ARAC</name>
<keyword evidence="2" id="KW-1185">Reference proteome</keyword>
<dbReference type="EMBL" id="BPLQ01014780">
    <property type="protein sequence ID" value="GIY83114.1"/>
    <property type="molecule type" value="Genomic_DNA"/>
</dbReference>
<protein>
    <submittedName>
        <fullName evidence="1">Uncharacterized protein</fullName>
    </submittedName>
</protein>
<gene>
    <name evidence="1" type="ORF">CDAR_56411</name>
</gene>
<dbReference type="Proteomes" id="UP001054837">
    <property type="component" value="Unassembled WGS sequence"/>
</dbReference>